<sequence length="335" mass="38121">MIDNMMLITLFDSLYPCWTREMLVKEGVDMAALERLVEEGLIVPEDGVYSLSETGVAEFRRIALENFIEEKPGEAPADRVRSARAGGFLKLLNAAHLQRWGIKQYYTSPALEIFPKARDEELFAVNKDELAWPYMNGEAELEMEEKFPLIGLRGRGAGMAADAEKAGAWLAEKAGLTEIFTPDILYVCRYDYLQYENFKGHPNDPLRLINTDRFLFVFDSGREEDELREIGRFRRWVMFQRRVMLPGFFDIDTQEQDSICQLLLVSDSEARAKESAARLARFGAQIASGVQPLDIWTLSEEALAAVRDKREIIWELIPDIGHSVSRTTACASCRC</sequence>
<dbReference type="EMBL" id="JANFYT010000007">
    <property type="protein sequence ID" value="MCQ4813620.1"/>
    <property type="molecule type" value="Genomic_DNA"/>
</dbReference>
<proteinExistence type="predicted"/>
<dbReference type="AlphaFoldDB" id="A0AAW5JYK9"/>
<name>A0AAW5JYK9_9BACT</name>
<comment type="caution">
    <text evidence="1">The sequence shown here is derived from an EMBL/GenBank/DDBJ whole genome shotgun (WGS) entry which is preliminary data.</text>
</comment>
<dbReference type="RefSeq" id="WP_008708449.1">
    <property type="nucleotide sequence ID" value="NZ_CABKQM010000001.1"/>
</dbReference>
<reference evidence="1 2" key="1">
    <citation type="submission" date="2022-06" db="EMBL/GenBank/DDBJ databases">
        <title>Isolation of gut microbiota from human fecal samples.</title>
        <authorList>
            <person name="Pamer E.G."/>
            <person name="Barat B."/>
            <person name="Waligurski E."/>
            <person name="Medina S."/>
            <person name="Paddock L."/>
            <person name="Mostad J."/>
        </authorList>
    </citation>
    <scope>NUCLEOTIDE SEQUENCE [LARGE SCALE GENOMIC DNA]</scope>
    <source>
        <strain evidence="1 2">DFI.9.90</strain>
    </source>
</reference>
<keyword evidence="2" id="KW-1185">Reference proteome</keyword>
<accession>A0AAW5JYK9</accession>
<organism evidence="1 2">
    <name type="scientific">Cloacibacillus evryensis</name>
    <dbReference type="NCBI Taxonomy" id="508460"/>
    <lineage>
        <taxon>Bacteria</taxon>
        <taxon>Thermotogati</taxon>
        <taxon>Synergistota</taxon>
        <taxon>Synergistia</taxon>
        <taxon>Synergistales</taxon>
        <taxon>Synergistaceae</taxon>
        <taxon>Cloacibacillus</taxon>
    </lineage>
</organism>
<gene>
    <name evidence="1" type="ORF">NE630_04165</name>
</gene>
<protein>
    <submittedName>
        <fullName evidence="1">Uncharacterized protein</fullName>
    </submittedName>
</protein>
<evidence type="ECO:0000313" key="2">
    <source>
        <dbReference type="Proteomes" id="UP001205919"/>
    </source>
</evidence>
<dbReference type="Proteomes" id="UP001205919">
    <property type="component" value="Unassembled WGS sequence"/>
</dbReference>
<evidence type="ECO:0000313" key="1">
    <source>
        <dbReference type="EMBL" id="MCQ4813620.1"/>
    </source>
</evidence>
<dbReference type="GeneID" id="95757739"/>